<name>A0ABY5LP89_9CYAN</name>
<evidence type="ECO:0000259" key="1">
    <source>
        <dbReference type="Pfam" id="PF14261"/>
    </source>
</evidence>
<dbReference type="RefSeq" id="WP_193964719.1">
    <property type="nucleotide sequence ID" value="NZ_CP099464.1"/>
</dbReference>
<evidence type="ECO:0000313" key="2">
    <source>
        <dbReference type="EMBL" id="UUO13778.1"/>
    </source>
</evidence>
<dbReference type="PANTHER" id="PTHR34613">
    <property type="entry name" value="SLL0800 PROTEIN"/>
    <property type="match status" value="1"/>
</dbReference>
<sequence>MTKKKADIGGKRLISLAPEQWVRWLTNNPDLTVKEIISSDFQWVARENDVLIKVSSPKDGEFLILNELQLRYNKQVPVRIYAYTALAKENYNLPVYPVLLNILPNSQTEIIPNCYETEFMGIKTYQNYHVINLWELDVNLVFEHNLSSLLPFVPILKGGGNESIVRQAVIELRANETLTDLEPLLSFFAGFVLDIPLVQQIMRWDMTILRESPWYQQILKEGLETGEKQGLQQGLQQESRKLVWKLIDRRFGTLSSDFSLKINRLSVTQLEELATELLDLTEINQLENWLQQNSESGNIPLS</sequence>
<dbReference type="EMBL" id="CP099464">
    <property type="protein sequence ID" value="UUO13778.1"/>
    <property type="molecule type" value="Genomic_DNA"/>
</dbReference>
<dbReference type="Pfam" id="PF14261">
    <property type="entry name" value="DUF4351"/>
    <property type="match status" value="1"/>
</dbReference>
<evidence type="ECO:0000313" key="3">
    <source>
        <dbReference type="Proteomes" id="UP001057561"/>
    </source>
</evidence>
<keyword evidence="3" id="KW-1185">Reference proteome</keyword>
<reference evidence="2" key="1">
    <citation type="submission" date="2022-06" db="EMBL/GenBank/DDBJ databases">
        <title>Nostosin G and Spiroidesin B from the Cyanobacterium Dolichospermum sp. NIES-1697.</title>
        <authorList>
            <person name="Phan C.-S."/>
            <person name="Mehjabin J.J."/>
            <person name="Anas A.R.J."/>
            <person name="Hayasaka M."/>
            <person name="Onoki R."/>
            <person name="Wang J."/>
            <person name="Umezawa T."/>
            <person name="Washio K."/>
            <person name="Morikawa M."/>
            <person name="Okino T."/>
        </authorList>
    </citation>
    <scope>NUCLEOTIDE SEQUENCE</scope>
    <source>
        <strain evidence="2">NIES-1697</strain>
    </source>
</reference>
<dbReference type="PANTHER" id="PTHR34613:SF1">
    <property type="entry name" value="SLL6017 PROTEIN"/>
    <property type="match status" value="1"/>
</dbReference>
<dbReference type="Proteomes" id="UP001057561">
    <property type="component" value="Chromosome"/>
</dbReference>
<gene>
    <name evidence="2" type="ORF">NG743_17130</name>
</gene>
<accession>A0ABY5LP89</accession>
<organism evidence="2 3">
    <name type="scientific">Dolichospermum heterosporum TAC447</name>
    <dbReference type="NCBI Taxonomy" id="747523"/>
    <lineage>
        <taxon>Bacteria</taxon>
        <taxon>Bacillati</taxon>
        <taxon>Cyanobacteriota</taxon>
        <taxon>Cyanophyceae</taxon>
        <taxon>Nostocales</taxon>
        <taxon>Aphanizomenonaceae</taxon>
        <taxon>Dolichospermum</taxon>
        <taxon>Dolichospermum heterosporum</taxon>
    </lineage>
</organism>
<protein>
    <submittedName>
        <fullName evidence="2">DUF4351 domain-containing protein</fullName>
    </submittedName>
</protein>
<feature type="domain" description="DUF4351" evidence="1">
    <location>
        <begin position="232"/>
        <end position="290"/>
    </location>
</feature>
<dbReference type="InterPro" id="IPR025587">
    <property type="entry name" value="DUF4351"/>
</dbReference>
<proteinExistence type="predicted"/>